<gene>
    <name evidence="1" type="ORF">ACFPU1_13800</name>
</gene>
<organism evidence="1 2">
    <name type="scientific">Thalassorhabdus alkalitolerans</name>
    <dbReference type="NCBI Taxonomy" id="2282697"/>
    <lineage>
        <taxon>Bacteria</taxon>
        <taxon>Bacillati</taxon>
        <taxon>Bacillota</taxon>
        <taxon>Bacilli</taxon>
        <taxon>Bacillales</taxon>
        <taxon>Bacillaceae</taxon>
        <taxon>Thalassorhabdus</taxon>
    </lineage>
</organism>
<protein>
    <submittedName>
        <fullName evidence="1">DUF2521 family protein</fullName>
    </submittedName>
</protein>
<name>A0ABW0YSW2_9BACI</name>
<proteinExistence type="predicted"/>
<sequence length="146" mass="17410">MSNTIVSLNERRRKKEWDFEKKILRTLSIKDIQSISETFFIPVFPNFHFQYSFMEDACVDLAIDSFLLGAKYSRLGVRGEDDISIKERANREVKFLVKELYNFMYGWVHDPKAKEEKMFEAVDGFVVHWWEKGFETGKTRLLLRLQ</sequence>
<dbReference type="Proteomes" id="UP001596142">
    <property type="component" value="Unassembled WGS sequence"/>
</dbReference>
<evidence type="ECO:0000313" key="1">
    <source>
        <dbReference type="EMBL" id="MFC5713842.1"/>
    </source>
</evidence>
<reference evidence="2" key="1">
    <citation type="journal article" date="2019" name="Int. J. Syst. Evol. Microbiol.">
        <title>The Global Catalogue of Microorganisms (GCM) 10K type strain sequencing project: providing services to taxonomists for standard genome sequencing and annotation.</title>
        <authorList>
            <consortium name="The Broad Institute Genomics Platform"/>
            <consortium name="The Broad Institute Genome Sequencing Center for Infectious Disease"/>
            <person name="Wu L."/>
            <person name="Ma J."/>
        </authorList>
    </citation>
    <scope>NUCLEOTIDE SEQUENCE [LARGE SCALE GENOMIC DNA]</scope>
    <source>
        <strain evidence="2">CECT 7184</strain>
    </source>
</reference>
<dbReference type="EMBL" id="JBHSOZ010000007">
    <property type="protein sequence ID" value="MFC5713842.1"/>
    <property type="molecule type" value="Genomic_DNA"/>
</dbReference>
<dbReference type="Pfam" id="PF10730">
    <property type="entry name" value="DUF2521"/>
    <property type="match status" value="1"/>
</dbReference>
<keyword evidence="2" id="KW-1185">Reference proteome</keyword>
<accession>A0ABW0YSW2</accession>
<dbReference type="InterPro" id="IPR019667">
    <property type="entry name" value="Uncharacterised_YbaK"/>
</dbReference>
<dbReference type="RefSeq" id="WP_385942118.1">
    <property type="nucleotide sequence ID" value="NZ_JBHSOZ010000007.1"/>
</dbReference>
<comment type="caution">
    <text evidence="1">The sequence shown here is derived from an EMBL/GenBank/DDBJ whole genome shotgun (WGS) entry which is preliminary data.</text>
</comment>
<evidence type="ECO:0000313" key="2">
    <source>
        <dbReference type="Proteomes" id="UP001596142"/>
    </source>
</evidence>